<dbReference type="InterPro" id="IPR036709">
    <property type="entry name" value="Autotransporte_beta_dom_sf"/>
</dbReference>
<dbReference type="Pfam" id="PF13350">
    <property type="entry name" value="Y_phosphatase3"/>
    <property type="match status" value="1"/>
</dbReference>
<dbReference type="RefSeq" id="WP_129195753.1">
    <property type="nucleotide sequence ID" value="NZ_CABHXI010000074.1"/>
</dbReference>
<evidence type="ECO:0000313" key="2">
    <source>
        <dbReference type="EMBL" id="QAX77921.1"/>
    </source>
</evidence>
<dbReference type="InterPro" id="IPR029021">
    <property type="entry name" value="Prot-tyrosine_phosphatase-like"/>
</dbReference>
<dbReference type="Gene3D" id="3.90.190.10">
    <property type="entry name" value="Protein tyrosine phosphatase superfamily"/>
    <property type="match status" value="1"/>
</dbReference>
<dbReference type="Proteomes" id="UP000288804">
    <property type="component" value="Chromosome"/>
</dbReference>
<dbReference type="InterPro" id="IPR026893">
    <property type="entry name" value="Tyr/Ser_Pase_IphP-type"/>
</dbReference>
<dbReference type="InterPro" id="IPR005546">
    <property type="entry name" value="Autotransporte_beta"/>
</dbReference>
<reference evidence="3" key="1">
    <citation type="submission" date="2018-09" db="EMBL/GenBank/DDBJ databases">
        <title>Yersinia hibernicus sp. nov.</title>
        <authorList>
            <person name="Nguyen S.V."/>
            <person name="Mundanda D.M."/>
            <person name="Anes J."/>
            <person name="Fanning S."/>
        </authorList>
    </citation>
    <scope>NUCLEOTIDE SEQUENCE [LARGE SCALE GENOMIC DNA]</scope>
    <source>
        <strain evidence="3">CFS1934</strain>
    </source>
</reference>
<dbReference type="Gene3D" id="2.40.128.130">
    <property type="entry name" value="Autotransporter beta-domain"/>
    <property type="match status" value="1"/>
</dbReference>
<keyword evidence="3" id="KW-1185">Reference proteome</keyword>
<sequence length="495" mass="53260">MRNDAKHNKFGLLFNELAVADGAALFHCTAGKDRTGWTAVILQSIAGVDRQTIMEDYLATNEYTQVRVDATLAVLPAEASAIYKPMLTVDASYLQAGLDEIVTQYGDMNNYLRTGLGLSQETIYVLRAKMVEYHSLPGQEDSYGNTEAGIQLLSQLQNSDLSGRNTAYNYYLQSAIDAETLSGVETRVGGQVYADTASYLLRQPATIDQALQPYLTGIELSEGQNKVWAHMLADVISVDGSRQAVSSDERTYGVVVGITHRVSENLSAYGDLGYARGKVESGGGQIDTNSTFLGLGGRYGVDNPEQGLYTELGFNAGVIDYQSQRELGSGLGKTSGDTDGHQLGAKLSLGYLYTTSTITLEPSIGMRVSHLHLDNVQETGSELSLNMDGFDNTMTSAVTNINVGVKPFISGRWSVTPVIRLGYEHTLSSPSVHSKGQLYDYDIEQSAAFSSRNQFRGGVNLAVNNGPLSMIAGGNIIEGQGNHGLSGNLALVYAF</sequence>
<gene>
    <name evidence="2" type="ORF">D5F51_04805</name>
</gene>
<dbReference type="EMBL" id="CP032487">
    <property type="protein sequence ID" value="QAX77921.1"/>
    <property type="molecule type" value="Genomic_DNA"/>
</dbReference>
<protein>
    <submittedName>
        <fullName evidence="2">Autotransporter domain-containing protein</fullName>
    </submittedName>
</protein>
<dbReference type="SMART" id="SM00869">
    <property type="entry name" value="Autotransporter"/>
    <property type="match status" value="1"/>
</dbReference>
<dbReference type="PROSITE" id="PS00383">
    <property type="entry name" value="TYR_PHOSPHATASE_1"/>
    <property type="match status" value="1"/>
</dbReference>
<accession>A0ABX5QX69</accession>
<evidence type="ECO:0000313" key="3">
    <source>
        <dbReference type="Proteomes" id="UP000288804"/>
    </source>
</evidence>
<dbReference type="SUPFAM" id="SSF103515">
    <property type="entry name" value="Autotransporter"/>
    <property type="match status" value="1"/>
</dbReference>
<feature type="domain" description="Autotransporter" evidence="1">
    <location>
        <begin position="220"/>
        <end position="495"/>
    </location>
</feature>
<dbReference type="SUPFAM" id="SSF52799">
    <property type="entry name" value="(Phosphotyrosine protein) phosphatases II"/>
    <property type="match status" value="1"/>
</dbReference>
<evidence type="ECO:0000259" key="1">
    <source>
        <dbReference type="PROSITE" id="PS51208"/>
    </source>
</evidence>
<dbReference type="Pfam" id="PF03797">
    <property type="entry name" value="Autotransporter"/>
    <property type="match status" value="1"/>
</dbReference>
<dbReference type="InterPro" id="IPR016130">
    <property type="entry name" value="Tyr_Pase_AS"/>
</dbReference>
<dbReference type="PROSITE" id="PS51208">
    <property type="entry name" value="AUTOTRANSPORTER"/>
    <property type="match status" value="1"/>
</dbReference>
<name>A0ABX5QX69_9GAMM</name>
<proteinExistence type="predicted"/>
<organism evidence="2 3">
    <name type="scientific">Yersinia hibernica</name>
    <dbReference type="NCBI Taxonomy" id="2339259"/>
    <lineage>
        <taxon>Bacteria</taxon>
        <taxon>Pseudomonadati</taxon>
        <taxon>Pseudomonadota</taxon>
        <taxon>Gammaproteobacteria</taxon>
        <taxon>Enterobacterales</taxon>
        <taxon>Yersiniaceae</taxon>
        <taxon>Yersinia</taxon>
    </lineage>
</organism>